<evidence type="ECO:0000313" key="2">
    <source>
        <dbReference type="EMBL" id="GAG91346.1"/>
    </source>
</evidence>
<feature type="non-terminal residue" evidence="2">
    <location>
        <position position="123"/>
    </location>
</feature>
<sequence length="123" mass="13815">MFEQHKRTKKHNGISANSASSNKYKCSCGKTYKHARNLNRHTQDCIGAIDTGDDGAASEAELSNDNAELKNMITTLITQNNNILLENKEMLGLVKDMIPKIGSHNTTINNKFNLQFFLNERCK</sequence>
<feature type="region of interest" description="Disordered" evidence="1">
    <location>
        <begin position="1"/>
        <end position="22"/>
    </location>
</feature>
<evidence type="ECO:0000256" key="1">
    <source>
        <dbReference type="SAM" id="MobiDB-lite"/>
    </source>
</evidence>
<accession>X1D4C7</accession>
<name>X1D4C7_9ZZZZ</name>
<protein>
    <recommendedName>
        <fullName evidence="3">C2H2-type domain-containing protein</fullName>
    </recommendedName>
</protein>
<organism evidence="2">
    <name type="scientific">marine sediment metagenome</name>
    <dbReference type="NCBI Taxonomy" id="412755"/>
    <lineage>
        <taxon>unclassified sequences</taxon>
        <taxon>metagenomes</taxon>
        <taxon>ecological metagenomes</taxon>
    </lineage>
</organism>
<dbReference type="AlphaFoldDB" id="X1D4C7"/>
<evidence type="ECO:0008006" key="3">
    <source>
        <dbReference type="Google" id="ProtNLM"/>
    </source>
</evidence>
<gene>
    <name evidence="2" type="ORF">S01H4_50368</name>
</gene>
<reference evidence="2" key="1">
    <citation type="journal article" date="2014" name="Front. Microbiol.">
        <title>High frequency of phylogenetically diverse reductive dehalogenase-homologous genes in deep subseafloor sedimentary metagenomes.</title>
        <authorList>
            <person name="Kawai M."/>
            <person name="Futagami T."/>
            <person name="Toyoda A."/>
            <person name="Takaki Y."/>
            <person name="Nishi S."/>
            <person name="Hori S."/>
            <person name="Arai W."/>
            <person name="Tsubouchi T."/>
            <person name="Morono Y."/>
            <person name="Uchiyama I."/>
            <person name="Ito T."/>
            <person name="Fujiyama A."/>
            <person name="Inagaki F."/>
            <person name="Takami H."/>
        </authorList>
    </citation>
    <scope>NUCLEOTIDE SEQUENCE</scope>
    <source>
        <strain evidence="2">Expedition CK06-06</strain>
    </source>
</reference>
<proteinExistence type="predicted"/>
<dbReference type="EMBL" id="BART01028593">
    <property type="protein sequence ID" value="GAG91346.1"/>
    <property type="molecule type" value="Genomic_DNA"/>
</dbReference>
<feature type="compositionally biased region" description="Basic residues" evidence="1">
    <location>
        <begin position="1"/>
        <end position="12"/>
    </location>
</feature>
<comment type="caution">
    <text evidence="2">The sequence shown here is derived from an EMBL/GenBank/DDBJ whole genome shotgun (WGS) entry which is preliminary data.</text>
</comment>